<dbReference type="EMBL" id="CP017420">
    <property type="protein sequence ID" value="AOV04444.1"/>
    <property type="molecule type" value="Genomic_DNA"/>
</dbReference>
<sequence length="428" mass="48471">MPKQTPMPAIIHDPYAGNKLIEQLGIIRSRQEIAKLLLNLPPRPPKDIGSIPRHIRLHMLMTVRDMHIPSMEELQLYETMDIMIRQNYDHIHPSSSSTWSRISGEDPHYKPPVNVPTYGAAVVGVSGSGKTQAISRCLNTYPQIIQHSSFFRMVNGLQQVVWLSLNVPASGKANELAATLMTAWKRATGSTRFDKTLSGNWSDGPRMLDEWRQVASSHFLGFLHLDEVQNFFKLSSLDQRRKRKAGDPHPELRIIEDQSLKWILSALNEWQIPLLVSGTPDGIGALTKRLSNAERIVTSGHHAFKHFWGENDSTFRKHFLPTLALYQFVAQPLPVTKELEDTILNITAGVQRLIIALWIAAHRVAFERSDDDIRITDFQIAAESYLAPISPAIAALRSNDPERLALYEDLSSRDHSFWAQFWSKVSQV</sequence>
<name>A0ABN4SSI9_9BURK</name>
<feature type="domain" description="ORC1/DEAH AAA+ ATPase" evidence="1">
    <location>
        <begin position="121"/>
        <end position="281"/>
    </location>
</feature>
<keyword evidence="3" id="KW-1185">Reference proteome</keyword>
<gene>
    <name evidence="2" type="ORF">BI380_25495</name>
</gene>
<protein>
    <submittedName>
        <fullName evidence="2">Transposase</fullName>
    </submittedName>
</protein>
<dbReference type="InterPro" id="IPR049945">
    <property type="entry name" value="AAA_22"/>
</dbReference>
<evidence type="ECO:0000313" key="3">
    <source>
        <dbReference type="Proteomes" id="UP000095607"/>
    </source>
</evidence>
<accession>A0ABN4SSI9</accession>
<dbReference type="Proteomes" id="UP000095607">
    <property type="component" value="Chromosome"/>
</dbReference>
<evidence type="ECO:0000313" key="2">
    <source>
        <dbReference type="EMBL" id="AOV04444.1"/>
    </source>
</evidence>
<dbReference type="Pfam" id="PF13401">
    <property type="entry name" value="AAA_22"/>
    <property type="match status" value="1"/>
</dbReference>
<reference evidence="2 3" key="1">
    <citation type="submission" date="2016-09" db="EMBL/GenBank/DDBJ databases">
        <title>Complete genome sequence of Deltia acidovorans CM13 isolated from murine proximal colonic tissue.</title>
        <authorList>
            <person name="Saffarian A."/>
        </authorList>
    </citation>
    <scope>NUCLEOTIDE SEQUENCE [LARGE SCALE GENOMIC DNA]</scope>
    <source>
        <strain evidence="2 3">CM13</strain>
    </source>
</reference>
<organism evidence="2 3">
    <name type="scientific">Delftia tsuruhatensis</name>
    <dbReference type="NCBI Taxonomy" id="180282"/>
    <lineage>
        <taxon>Bacteria</taxon>
        <taxon>Pseudomonadati</taxon>
        <taxon>Pseudomonadota</taxon>
        <taxon>Betaproteobacteria</taxon>
        <taxon>Burkholderiales</taxon>
        <taxon>Comamonadaceae</taxon>
        <taxon>Delftia</taxon>
    </lineage>
</organism>
<proteinExistence type="predicted"/>
<evidence type="ECO:0000259" key="1">
    <source>
        <dbReference type="Pfam" id="PF13401"/>
    </source>
</evidence>